<accession>A0A0Q3H1Y2</accession>
<evidence type="ECO:0000313" key="4">
    <source>
        <dbReference type="Proteomes" id="UP000008810"/>
    </source>
</evidence>
<dbReference type="InterPro" id="IPR040256">
    <property type="entry name" value="At4g02000-like"/>
</dbReference>
<feature type="region of interest" description="Disordered" evidence="1">
    <location>
        <begin position="1"/>
        <end position="70"/>
    </location>
</feature>
<dbReference type="PANTHER" id="PTHR31286">
    <property type="entry name" value="GLYCINE-RICH CELL WALL STRUCTURAL PROTEIN 1.8-LIKE"/>
    <property type="match status" value="1"/>
</dbReference>
<evidence type="ECO:0000313" key="2">
    <source>
        <dbReference type="EMBL" id="KQJ82083.1"/>
    </source>
</evidence>
<keyword evidence="4" id="KW-1185">Reference proteome</keyword>
<feature type="compositionally biased region" description="Polar residues" evidence="1">
    <location>
        <begin position="28"/>
        <end position="46"/>
    </location>
</feature>
<reference evidence="3" key="3">
    <citation type="submission" date="2018-08" db="UniProtKB">
        <authorList>
            <consortium name="EnsemblPlants"/>
        </authorList>
    </citation>
    <scope>IDENTIFICATION</scope>
    <source>
        <strain evidence="3">cv. Bd21</strain>
    </source>
</reference>
<gene>
    <name evidence="2" type="ORF">BRADI_5g05642v3</name>
</gene>
<reference evidence="2 3" key="1">
    <citation type="journal article" date="2010" name="Nature">
        <title>Genome sequencing and analysis of the model grass Brachypodium distachyon.</title>
        <authorList>
            <consortium name="International Brachypodium Initiative"/>
        </authorList>
    </citation>
    <scope>NUCLEOTIDE SEQUENCE [LARGE SCALE GENOMIC DNA]</scope>
    <source>
        <strain evidence="2 3">Bd21</strain>
    </source>
</reference>
<protein>
    <submittedName>
        <fullName evidence="2 3">Uncharacterized protein</fullName>
    </submittedName>
</protein>
<evidence type="ECO:0000256" key="1">
    <source>
        <dbReference type="SAM" id="MobiDB-lite"/>
    </source>
</evidence>
<dbReference type="InParanoid" id="A0A0Q3H1Y2"/>
<dbReference type="Gramene" id="KQJ82083">
    <property type="protein sequence ID" value="KQJ82083"/>
    <property type="gene ID" value="BRADI_5g05642v3"/>
</dbReference>
<sequence>MPPDDPPPSANPTPILNPPPEKQHHDPNLTSNQNQTRPMPSRNISRSWAEIEDEEEARRSARQRAQIARREREMQRAAEVEERARFEEEQREREADVPDLALDLQALKISAPVACSGGTPRNISKHAVSVAMAKAWGKNYQLIAEVAPNLFMAQFLSVEAMHFVIAKQPWTMGSDNLLIEWVNPNEDSKSNEDYKFDTLYVPIRIYGVPMSLRSLSLLQGILKKVGEPSDLHPLTESMLFAKGTYIYGIAKMNIHKPVKDRVKLTVSESTNITAYIHYEKIGRICTFCGIMFHTVFHCRKRIDLFMERIAKKQSSADLPFERNGKWMTIVEEIPKETKLEYEVQEKCHAKKIQKTFQSRDRV</sequence>
<dbReference type="PANTHER" id="PTHR31286:SF166">
    <property type="entry name" value="OS01G0177800 PROTEIN"/>
    <property type="match status" value="1"/>
</dbReference>
<evidence type="ECO:0000313" key="3">
    <source>
        <dbReference type="EnsemblPlants" id="KQJ82083"/>
    </source>
</evidence>
<dbReference type="OrthoDB" id="696363at2759"/>
<organism evidence="2">
    <name type="scientific">Brachypodium distachyon</name>
    <name type="common">Purple false brome</name>
    <name type="synonym">Trachynia distachya</name>
    <dbReference type="NCBI Taxonomy" id="15368"/>
    <lineage>
        <taxon>Eukaryota</taxon>
        <taxon>Viridiplantae</taxon>
        <taxon>Streptophyta</taxon>
        <taxon>Embryophyta</taxon>
        <taxon>Tracheophyta</taxon>
        <taxon>Spermatophyta</taxon>
        <taxon>Magnoliopsida</taxon>
        <taxon>Liliopsida</taxon>
        <taxon>Poales</taxon>
        <taxon>Poaceae</taxon>
        <taxon>BOP clade</taxon>
        <taxon>Pooideae</taxon>
        <taxon>Stipodae</taxon>
        <taxon>Brachypodieae</taxon>
        <taxon>Brachypodium</taxon>
    </lineage>
</organism>
<proteinExistence type="predicted"/>
<dbReference type="AlphaFoldDB" id="A0A0Q3H1Y2"/>
<name>A0A0Q3H1Y2_BRADI</name>
<dbReference type="Proteomes" id="UP000008810">
    <property type="component" value="Chromosome 5"/>
</dbReference>
<feature type="compositionally biased region" description="Pro residues" evidence="1">
    <location>
        <begin position="1"/>
        <end position="20"/>
    </location>
</feature>
<dbReference type="EnsemblPlants" id="KQJ82083">
    <property type="protein sequence ID" value="KQJ82083"/>
    <property type="gene ID" value="BRADI_5g05642v3"/>
</dbReference>
<reference evidence="2" key="2">
    <citation type="submission" date="2017-06" db="EMBL/GenBank/DDBJ databases">
        <title>WGS assembly of Brachypodium distachyon.</title>
        <authorList>
            <consortium name="The International Brachypodium Initiative"/>
            <person name="Lucas S."/>
            <person name="Harmon-Smith M."/>
            <person name="Lail K."/>
            <person name="Tice H."/>
            <person name="Grimwood J."/>
            <person name="Bruce D."/>
            <person name="Barry K."/>
            <person name="Shu S."/>
            <person name="Lindquist E."/>
            <person name="Wang M."/>
            <person name="Pitluck S."/>
            <person name="Vogel J.P."/>
            <person name="Garvin D.F."/>
            <person name="Mockler T.C."/>
            <person name="Schmutz J."/>
            <person name="Rokhsar D."/>
            <person name="Bevan M.W."/>
        </authorList>
    </citation>
    <scope>NUCLEOTIDE SEQUENCE</scope>
    <source>
        <strain evidence="2">Bd21</strain>
    </source>
</reference>
<dbReference type="EMBL" id="CM000884">
    <property type="protein sequence ID" value="KQJ82083.1"/>
    <property type="molecule type" value="Genomic_DNA"/>
</dbReference>